<sequence length="104" mass="11966">MLRFDERACRSLRFPPDYMLPDDDTGRRLRELLERLASGKVTAFYDNGLRVPRSIFHSRSAGLLFSEEARSRLLVITPYFFCSGREISVNAGEFKAPWGGFSDR</sequence>
<dbReference type="RefSeq" id="WP_054729035.1">
    <property type="nucleotide sequence ID" value="NZ_CP009429.1"/>
</dbReference>
<proteinExistence type="predicted"/>
<organism evidence="1 2">
    <name type="scientific">Sphingopyxis macrogoltabida</name>
    <name type="common">Sphingomonas macrogoltabidus</name>
    <dbReference type="NCBI Taxonomy" id="33050"/>
    <lineage>
        <taxon>Bacteria</taxon>
        <taxon>Pseudomonadati</taxon>
        <taxon>Pseudomonadota</taxon>
        <taxon>Alphaproteobacteria</taxon>
        <taxon>Sphingomonadales</taxon>
        <taxon>Sphingomonadaceae</taxon>
        <taxon>Sphingopyxis</taxon>
    </lineage>
</organism>
<protein>
    <submittedName>
        <fullName evidence="1">Uncharacterized protein</fullName>
    </submittedName>
</protein>
<dbReference type="EMBL" id="CP013344">
    <property type="protein sequence ID" value="AMU90333.1"/>
    <property type="molecule type" value="Genomic_DNA"/>
</dbReference>
<reference evidence="2" key="1">
    <citation type="submission" date="2015-11" db="EMBL/GenBank/DDBJ databases">
        <title>Complete genome sequence of a polyethylene-glycol degrader Sphingopyxis macrogoltabida 203N (NBRC 111659).</title>
        <authorList>
            <person name="Yoshiyuki O."/>
            <person name="Shouta N."/>
            <person name="Nagata Y."/>
            <person name="Numata M."/>
            <person name="Tsuchikane K."/>
            <person name="Hosoyama A."/>
            <person name="Yamazoe A."/>
            <person name="Tsuda M."/>
            <person name="Fujita N."/>
            <person name="Kawai F."/>
        </authorList>
    </citation>
    <scope>NUCLEOTIDE SEQUENCE [LARGE SCALE GENOMIC DNA]</scope>
    <source>
        <strain evidence="2">203N</strain>
    </source>
</reference>
<accession>A0AAC9AVP3</accession>
<dbReference type="Proteomes" id="UP000076088">
    <property type="component" value="Chromosome"/>
</dbReference>
<evidence type="ECO:0000313" key="2">
    <source>
        <dbReference type="Proteomes" id="UP000076088"/>
    </source>
</evidence>
<dbReference type="AlphaFoldDB" id="A0AAC9AVP3"/>
<dbReference type="KEGG" id="smaz:LH19_14375"/>
<reference evidence="1 2" key="2">
    <citation type="journal article" date="2016" name="Genome Announc.">
        <title>Complete Genome Sequence of Sphingopyxis macrogoltabida Strain 203N (NBRC 111659), a Polyethylene Glycol Degrader.</title>
        <authorList>
            <person name="Ohtsubo Y."/>
            <person name="Nonoyama S."/>
            <person name="Nagata Y."/>
            <person name="Numata M."/>
            <person name="Tsuchikane K."/>
            <person name="Hosoyama A."/>
            <person name="Yamazoe A."/>
            <person name="Tsuda M."/>
            <person name="Fujita N."/>
            <person name="Kawai F."/>
        </authorList>
    </citation>
    <scope>NUCLEOTIDE SEQUENCE [LARGE SCALE GENOMIC DNA]</scope>
    <source>
        <strain evidence="1 2">203N</strain>
    </source>
</reference>
<keyword evidence="2" id="KW-1185">Reference proteome</keyword>
<gene>
    <name evidence="1" type="ORF">ATM17_14995</name>
</gene>
<name>A0AAC9AVP3_SPHMC</name>
<evidence type="ECO:0000313" key="1">
    <source>
        <dbReference type="EMBL" id="AMU90333.1"/>
    </source>
</evidence>